<reference evidence="1" key="1">
    <citation type="journal article" date="2006" name="J. Clin. Microbiol.">
        <title>Establishing clonal relationships between VIM-1-like metallo-beta-lactamase-producing Pseudomonas aeruginosa strains from four European countries by multilocus sequence typing.</title>
        <authorList>
            <person name="Giske C.G."/>
            <person name="Libisch B."/>
            <person name="Colinon C."/>
            <person name="Scoulica E."/>
            <person name="Pagani L."/>
            <person name="Fuzi M."/>
            <person name="Kronvall G."/>
            <person name="Rossolini G.M."/>
        </authorList>
    </citation>
    <scope>NUCLEOTIDE SEQUENCE</scope>
    <source>
        <strain evidence="1">85MG</strain>
    </source>
</reference>
<evidence type="ECO:0000313" key="1">
    <source>
        <dbReference type="EMBL" id="CAG23928.1"/>
    </source>
</evidence>
<accession>I7HIJ1</accession>
<protein>
    <submittedName>
        <fullName evidence="1">Uncharacterized protein</fullName>
    </submittedName>
</protein>
<proteinExistence type="predicted"/>
<dbReference type="EMBL" id="AJ634050">
    <property type="protein sequence ID" value="CAG23928.1"/>
    <property type="molecule type" value="Genomic_DNA"/>
</dbReference>
<name>I7HIJ1_PSEAI</name>
<organism evidence="1">
    <name type="scientific">Pseudomonas aeruginosa</name>
    <dbReference type="NCBI Taxonomy" id="287"/>
    <lineage>
        <taxon>Bacteria</taxon>
        <taxon>Pseudomonadati</taxon>
        <taxon>Pseudomonadota</taxon>
        <taxon>Gammaproteobacteria</taxon>
        <taxon>Pseudomonadales</taxon>
        <taxon>Pseudomonadaceae</taxon>
        <taxon>Pseudomonas</taxon>
    </lineage>
</organism>
<sequence length="97" mass="10562">MPYFKVILSGRGIDLPFDGDSAIGFFTTRLVRSMDPASAESLAKGLVQAEWLPGGTYATVNRGSQPTLSVERSSPVGWLTGTFGRKPSGYSFYRHED</sequence>
<gene>
    <name evidence="1" type="primary">orfPa85</name>
</gene>
<dbReference type="AlphaFoldDB" id="I7HIJ1"/>